<evidence type="ECO:0000259" key="4">
    <source>
        <dbReference type="PROSITE" id="PS51372"/>
    </source>
</evidence>
<proteinExistence type="predicted"/>
<keyword evidence="1" id="KW-0677">Repeat</keyword>
<dbReference type="InterPro" id="IPR011608">
    <property type="entry name" value="PRD"/>
</dbReference>
<dbReference type="InterPro" id="IPR036634">
    <property type="entry name" value="PRD_sf"/>
</dbReference>
<dbReference type="Gene3D" id="2.30.24.10">
    <property type="entry name" value="CAT RNA-binding domain"/>
    <property type="match status" value="1"/>
</dbReference>
<evidence type="ECO:0000313" key="5">
    <source>
        <dbReference type="EMBL" id="MET3644733.1"/>
    </source>
</evidence>
<keyword evidence="3" id="KW-0804">Transcription</keyword>
<dbReference type="SUPFAM" id="SSF50151">
    <property type="entry name" value="SacY-like RNA-binding domain"/>
    <property type="match status" value="1"/>
</dbReference>
<dbReference type="RefSeq" id="WP_354281139.1">
    <property type="nucleotide sequence ID" value="NZ_JBEPMK010000004.1"/>
</dbReference>
<name>A0ABV2JPJ5_9STRE</name>
<evidence type="ECO:0000256" key="2">
    <source>
        <dbReference type="ARBA" id="ARBA00023015"/>
    </source>
</evidence>
<comment type="caution">
    <text evidence="5">The sequence shown here is derived from an EMBL/GenBank/DDBJ whole genome shotgun (WGS) entry which is preliminary data.</text>
</comment>
<feature type="domain" description="PRD" evidence="4">
    <location>
        <begin position="65"/>
        <end position="169"/>
    </location>
</feature>
<dbReference type="PROSITE" id="PS51372">
    <property type="entry name" value="PRD_2"/>
    <property type="match status" value="2"/>
</dbReference>
<dbReference type="SUPFAM" id="SSF63520">
    <property type="entry name" value="PTS-regulatory domain, PRD"/>
    <property type="match status" value="2"/>
</dbReference>
<protein>
    <submittedName>
        <fullName evidence="5">Transcriptional antiterminator</fullName>
    </submittedName>
</protein>
<feature type="domain" description="PRD" evidence="4">
    <location>
        <begin position="170"/>
        <end position="283"/>
    </location>
</feature>
<dbReference type="InterPro" id="IPR004341">
    <property type="entry name" value="CAT_RNA-bd_dom"/>
</dbReference>
<dbReference type="PANTHER" id="PTHR30185">
    <property type="entry name" value="CRYPTIC BETA-GLUCOSIDE BGL OPERON ANTITERMINATOR"/>
    <property type="match status" value="1"/>
</dbReference>
<reference evidence="5 6" key="1">
    <citation type="submission" date="2024-06" db="EMBL/GenBank/DDBJ databases">
        <title>Genomic Encyclopedia of Type Strains, Phase IV (KMG-IV): sequencing the most valuable type-strain genomes for metagenomic binning, comparative biology and taxonomic classification.</title>
        <authorList>
            <person name="Goeker M."/>
        </authorList>
    </citation>
    <scope>NUCLEOTIDE SEQUENCE [LARGE SCALE GENOMIC DNA]</scope>
    <source>
        <strain evidence="5 6">DSM 15349</strain>
    </source>
</reference>
<dbReference type="InterPro" id="IPR036650">
    <property type="entry name" value="CAT_RNA-bd_dom_sf"/>
</dbReference>
<dbReference type="Pfam" id="PF00874">
    <property type="entry name" value="PRD"/>
    <property type="match status" value="2"/>
</dbReference>
<evidence type="ECO:0000256" key="3">
    <source>
        <dbReference type="ARBA" id="ARBA00023163"/>
    </source>
</evidence>
<evidence type="ECO:0000313" key="6">
    <source>
        <dbReference type="Proteomes" id="UP001549055"/>
    </source>
</evidence>
<dbReference type="Pfam" id="PF03123">
    <property type="entry name" value="CAT_RBD"/>
    <property type="match status" value="1"/>
</dbReference>
<dbReference type="EMBL" id="JBEPMK010000004">
    <property type="protein sequence ID" value="MET3644733.1"/>
    <property type="molecule type" value="Genomic_DNA"/>
</dbReference>
<dbReference type="PANTHER" id="PTHR30185:SF18">
    <property type="entry name" value="TRANSCRIPTIONAL REGULATOR MTLR"/>
    <property type="match status" value="1"/>
</dbReference>
<dbReference type="Proteomes" id="UP001549055">
    <property type="component" value="Unassembled WGS sequence"/>
</dbReference>
<keyword evidence="6" id="KW-1185">Reference proteome</keyword>
<accession>A0ABV2JPJ5</accession>
<organism evidence="5 6">
    <name type="scientific">Streptococcus gallinaceus</name>
    <dbReference type="NCBI Taxonomy" id="165758"/>
    <lineage>
        <taxon>Bacteria</taxon>
        <taxon>Bacillati</taxon>
        <taxon>Bacillota</taxon>
        <taxon>Bacilli</taxon>
        <taxon>Lactobacillales</taxon>
        <taxon>Streptococcaceae</taxon>
        <taxon>Streptococcus</taxon>
    </lineage>
</organism>
<dbReference type="SMART" id="SM01061">
    <property type="entry name" value="CAT_RBD"/>
    <property type="match status" value="1"/>
</dbReference>
<evidence type="ECO:0000256" key="1">
    <source>
        <dbReference type="ARBA" id="ARBA00022737"/>
    </source>
</evidence>
<dbReference type="InterPro" id="IPR050661">
    <property type="entry name" value="BglG_antiterminators"/>
</dbReference>
<sequence length="283" mass="32997">MKVVQSLNQNALLVLDRNGNEIVALGKGIGFNKKKGDIVSEANISRIFTVQSNEQEKGLLENLKSVASEVYLMAEDVVHFAEKELHKTLNESFIFTIAKHIEFALERNDEGIEYDPFQYQLNYLYPDEYRTAKEIIPFLNEKYHLQLKRQEVSFFTLHFVNGLIDSEQVSDVVQLSELLNRVLLLIDRQIGGGLEKDSLAYSRFVIHLRYFLVRMLSKKKGEPTEDQRIEELLNLTKEMYAKEYEILQSLKELLQKEYQISFGIDEDLYLLLHLVRICRKEKG</sequence>
<dbReference type="Gene3D" id="1.10.1790.10">
    <property type="entry name" value="PRD domain"/>
    <property type="match status" value="2"/>
</dbReference>
<gene>
    <name evidence="5" type="ORF">ABID27_001360</name>
</gene>
<keyword evidence="2" id="KW-0805">Transcription regulation</keyword>